<organism evidence="1 2">
    <name type="scientific">Bauhinia variegata</name>
    <name type="common">Purple orchid tree</name>
    <name type="synonym">Phanera variegata</name>
    <dbReference type="NCBI Taxonomy" id="167791"/>
    <lineage>
        <taxon>Eukaryota</taxon>
        <taxon>Viridiplantae</taxon>
        <taxon>Streptophyta</taxon>
        <taxon>Embryophyta</taxon>
        <taxon>Tracheophyta</taxon>
        <taxon>Spermatophyta</taxon>
        <taxon>Magnoliopsida</taxon>
        <taxon>eudicotyledons</taxon>
        <taxon>Gunneridae</taxon>
        <taxon>Pentapetalae</taxon>
        <taxon>rosids</taxon>
        <taxon>fabids</taxon>
        <taxon>Fabales</taxon>
        <taxon>Fabaceae</taxon>
        <taxon>Cercidoideae</taxon>
        <taxon>Cercideae</taxon>
        <taxon>Bauhiniinae</taxon>
        <taxon>Bauhinia</taxon>
    </lineage>
</organism>
<sequence>MVLTSSHSMANTGLKRGWHHHSNHGTYPVMVSLEVGLQWGKPEEYALIKNQERSKSRKIVTDSTHDCRFLHPNKLLKDNRCLLKCISSINNLSNLLWFSYEGPDIFHWTRIMFKGDQKQVRCWSGVIFQIIIKSNGHQIAEEAALSGKKLV</sequence>
<evidence type="ECO:0000313" key="1">
    <source>
        <dbReference type="EMBL" id="KAI4349759.1"/>
    </source>
</evidence>
<comment type="caution">
    <text evidence="1">The sequence shown here is derived from an EMBL/GenBank/DDBJ whole genome shotgun (WGS) entry which is preliminary data.</text>
</comment>
<proteinExistence type="predicted"/>
<dbReference type="EMBL" id="CM039429">
    <property type="protein sequence ID" value="KAI4349759.1"/>
    <property type="molecule type" value="Genomic_DNA"/>
</dbReference>
<accession>A0ACB9PNZ1</accession>
<reference evidence="1 2" key="1">
    <citation type="journal article" date="2022" name="DNA Res.">
        <title>Chromosomal-level genome assembly of the orchid tree Bauhinia variegata (Leguminosae; Cercidoideae) supports the allotetraploid origin hypothesis of Bauhinia.</title>
        <authorList>
            <person name="Zhong Y."/>
            <person name="Chen Y."/>
            <person name="Zheng D."/>
            <person name="Pang J."/>
            <person name="Liu Y."/>
            <person name="Luo S."/>
            <person name="Meng S."/>
            <person name="Qian L."/>
            <person name="Wei D."/>
            <person name="Dai S."/>
            <person name="Zhou R."/>
        </authorList>
    </citation>
    <scope>NUCLEOTIDE SEQUENCE [LARGE SCALE GENOMIC DNA]</scope>
    <source>
        <strain evidence="1">BV-YZ2020</strain>
    </source>
</reference>
<keyword evidence="2" id="KW-1185">Reference proteome</keyword>
<dbReference type="Proteomes" id="UP000828941">
    <property type="component" value="Chromosome 4"/>
</dbReference>
<evidence type="ECO:0000313" key="2">
    <source>
        <dbReference type="Proteomes" id="UP000828941"/>
    </source>
</evidence>
<gene>
    <name evidence="1" type="ORF">L6164_010319</name>
</gene>
<protein>
    <submittedName>
        <fullName evidence="1">Uncharacterized protein</fullName>
    </submittedName>
</protein>
<name>A0ACB9PNZ1_BAUVA</name>